<dbReference type="EMBL" id="JAAIUW010000013">
    <property type="protein sequence ID" value="KAF7801950.1"/>
    <property type="molecule type" value="Genomic_DNA"/>
</dbReference>
<comment type="caution">
    <text evidence="1">The sequence shown here is derived from an EMBL/GenBank/DDBJ whole genome shotgun (WGS) entry which is preliminary data.</text>
</comment>
<dbReference type="Proteomes" id="UP000634136">
    <property type="component" value="Unassembled WGS sequence"/>
</dbReference>
<reference evidence="1" key="1">
    <citation type="submission" date="2020-09" db="EMBL/GenBank/DDBJ databases">
        <title>Genome-Enabled Discovery of Anthraquinone Biosynthesis in Senna tora.</title>
        <authorList>
            <person name="Kang S.-H."/>
            <person name="Pandey R.P."/>
            <person name="Lee C.-M."/>
            <person name="Sim J.-S."/>
            <person name="Jeong J.-T."/>
            <person name="Choi B.-S."/>
            <person name="Jung M."/>
            <person name="Ginzburg D."/>
            <person name="Zhao K."/>
            <person name="Won S.Y."/>
            <person name="Oh T.-J."/>
            <person name="Yu Y."/>
            <person name="Kim N.-H."/>
            <person name="Lee O.R."/>
            <person name="Lee T.-H."/>
            <person name="Bashyal P."/>
            <person name="Kim T.-S."/>
            <person name="Lee W.-H."/>
            <person name="Kawkins C."/>
            <person name="Kim C.-K."/>
            <person name="Kim J.S."/>
            <person name="Ahn B.O."/>
            <person name="Rhee S.Y."/>
            <person name="Sohng J.K."/>
        </authorList>
    </citation>
    <scope>NUCLEOTIDE SEQUENCE</scope>
    <source>
        <tissue evidence="1">Leaf</tissue>
    </source>
</reference>
<gene>
    <name evidence="1" type="ORF">G2W53_041061</name>
</gene>
<sequence length="130" mass="14031">MENIQGQFTILSAGLIAKQNDMDAHVTKLANSISEIQAKLNSMPSNTAANSKALNAISLWSGTIGCRCNECKNMDELLDSDMPTMECLCKSISTVMKGMKGQKKGTLYEQVVIRTNMAGQPAMTSKPSLL</sequence>
<name>A0A834VYW3_9FABA</name>
<keyword evidence="2" id="KW-1185">Reference proteome</keyword>
<protein>
    <submittedName>
        <fullName evidence="1">Uncharacterized protein</fullName>
    </submittedName>
</protein>
<dbReference type="AlphaFoldDB" id="A0A834VYW3"/>
<organism evidence="1 2">
    <name type="scientific">Senna tora</name>
    <dbReference type="NCBI Taxonomy" id="362788"/>
    <lineage>
        <taxon>Eukaryota</taxon>
        <taxon>Viridiplantae</taxon>
        <taxon>Streptophyta</taxon>
        <taxon>Embryophyta</taxon>
        <taxon>Tracheophyta</taxon>
        <taxon>Spermatophyta</taxon>
        <taxon>Magnoliopsida</taxon>
        <taxon>eudicotyledons</taxon>
        <taxon>Gunneridae</taxon>
        <taxon>Pentapetalae</taxon>
        <taxon>rosids</taxon>
        <taxon>fabids</taxon>
        <taxon>Fabales</taxon>
        <taxon>Fabaceae</taxon>
        <taxon>Caesalpinioideae</taxon>
        <taxon>Cassia clade</taxon>
        <taxon>Senna</taxon>
    </lineage>
</organism>
<proteinExistence type="predicted"/>
<evidence type="ECO:0000313" key="2">
    <source>
        <dbReference type="Proteomes" id="UP000634136"/>
    </source>
</evidence>
<evidence type="ECO:0000313" key="1">
    <source>
        <dbReference type="EMBL" id="KAF7801950.1"/>
    </source>
</evidence>
<accession>A0A834VYW3</accession>